<dbReference type="OrthoDB" id="5153291at2759"/>
<feature type="region of interest" description="Disordered" evidence="1">
    <location>
        <begin position="154"/>
        <end position="210"/>
    </location>
</feature>
<name>A0A6A6J6Q5_WESOR</name>
<protein>
    <submittedName>
        <fullName evidence="2">Uncharacterized protein</fullName>
    </submittedName>
</protein>
<dbReference type="EMBL" id="ML986530">
    <property type="protein sequence ID" value="KAF2271894.1"/>
    <property type="molecule type" value="Genomic_DNA"/>
</dbReference>
<keyword evidence="3" id="KW-1185">Reference proteome</keyword>
<gene>
    <name evidence="2" type="ORF">EI97DRAFT_485706</name>
</gene>
<reference evidence="2" key="1">
    <citation type="journal article" date="2020" name="Stud. Mycol.">
        <title>101 Dothideomycetes genomes: a test case for predicting lifestyles and emergence of pathogens.</title>
        <authorList>
            <person name="Haridas S."/>
            <person name="Albert R."/>
            <person name="Binder M."/>
            <person name="Bloem J."/>
            <person name="Labutti K."/>
            <person name="Salamov A."/>
            <person name="Andreopoulos B."/>
            <person name="Baker S."/>
            <person name="Barry K."/>
            <person name="Bills G."/>
            <person name="Bluhm B."/>
            <person name="Cannon C."/>
            <person name="Castanera R."/>
            <person name="Culley D."/>
            <person name="Daum C."/>
            <person name="Ezra D."/>
            <person name="Gonzalez J."/>
            <person name="Henrissat B."/>
            <person name="Kuo A."/>
            <person name="Liang C."/>
            <person name="Lipzen A."/>
            <person name="Lutzoni F."/>
            <person name="Magnuson J."/>
            <person name="Mondo S."/>
            <person name="Nolan M."/>
            <person name="Ohm R."/>
            <person name="Pangilinan J."/>
            <person name="Park H.-J."/>
            <person name="Ramirez L."/>
            <person name="Alfaro M."/>
            <person name="Sun H."/>
            <person name="Tritt A."/>
            <person name="Yoshinaga Y."/>
            <person name="Zwiers L.-H."/>
            <person name="Turgeon B."/>
            <person name="Goodwin S."/>
            <person name="Spatafora J."/>
            <person name="Crous P."/>
            <person name="Grigoriev I."/>
        </authorList>
    </citation>
    <scope>NUCLEOTIDE SEQUENCE</scope>
    <source>
        <strain evidence="2">CBS 379.55</strain>
    </source>
</reference>
<sequence length="229" mass="25009">MGIAYCQVQKRLNLPEFQDLHNKVTSVALDLLKEQISLAKGDKYQPGCTGSFTKKYGLLCCHTLYRRAYRSASAEITITLEEIDPHWHYYPQRSSEQILPAVVPRDPATVKGKGHPKKQKMSASNPRLSTLTDSQRVPSSFEVVAASQVTATQRSCISHTPGHSHGSDGDQSQVSVTANSTTKPDCGNTTSQPIEIEGSAPEASRDGLPSTQMTAIVLGYEPDEFMDLS</sequence>
<feature type="region of interest" description="Disordered" evidence="1">
    <location>
        <begin position="106"/>
        <end position="136"/>
    </location>
</feature>
<dbReference type="GeneID" id="54555322"/>
<dbReference type="AlphaFoldDB" id="A0A6A6J6Q5"/>
<dbReference type="Proteomes" id="UP000800097">
    <property type="component" value="Unassembled WGS sequence"/>
</dbReference>
<feature type="compositionally biased region" description="Polar residues" evidence="1">
    <location>
        <begin position="121"/>
        <end position="136"/>
    </location>
</feature>
<evidence type="ECO:0000313" key="2">
    <source>
        <dbReference type="EMBL" id="KAF2271894.1"/>
    </source>
</evidence>
<feature type="compositionally biased region" description="Polar residues" evidence="1">
    <location>
        <begin position="169"/>
        <end position="193"/>
    </location>
</feature>
<evidence type="ECO:0000256" key="1">
    <source>
        <dbReference type="SAM" id="MobiDB-lite"/>
    </source>
</evidence>
<accession>A0A6A6J6Q5</accession>
<proteinExistence type="predicted"/>
<evidence type="ECO:0000313" key="3">
    <source>
        <dbReference type="Proteomes" id="UP000800097"/>
    </source>
</evidence>
<dbReference type="RefSeq" id="XP_033649433.1">
    <property type="nucleotide sequence ID" value="XM_033802147.1"/>
</dbReference>
<organism evidence="2 3">
    <name type="scientific">Westerdykella ornata</name>
    <dbReference type="NCBI Taxonomy" id="318751"/>
    <lineage>
        <taxon>Eukaryota</taxon>
        <taxon>Fungi</taxon>
        <taxon>Dikarya</taxon>
        <taxon>Ascomycota</taxon>
        <taxon>Pezizomycotina</taxon>
        <taxon>Dothideomycetes</taxon>
        <taxon>Pleosporomycetidae</taxon>
        <taxon>Pleosporales</taxon>
        <taxon>Sporormiaceae</taxon>
        <taxon>Westerdykella</taxon>
    </lineage>
</organism>